<sequence length="158" mass="17613">MDEFRTPKSHLKLETMFKKMLETQESMALSSSSVVQIAAAQSDPEHSFTVPDTSSALADGGANSNRPMRSCRGRTKPIVTGTRKPRGGGMMRGGGRGRGVLRITPDRETLTEYEKAELAKIEERKERLRAESIARYEAKKAKKLAKKVTILVNVWDNY</sequence>
<name>T1HVH5_RHOPR</name>
<feature type="region of interest" description="Disordered" evidence="1">
    <location>
        <begin position="45"/>
        <end position="101"/>
    </location>
</feature>
<evidence type="ECO:0000313" key="3">
    <source>
        <dbReference type="Proteomes" id="UP000015103"/>
    </source>
</evidence>
<evidence type="ECO:0000256" key="1">
    <source>
        <dbReference type="SAM" id="MobiDB-lite"/>
    </source>
</evidence>
<evidence type="ECO:0000313" key="2">
    <source>
        <dbReference type="EnsemblMetazoa" id="RPRC008045-PA"/>
    </source>
</evidence>
<protein>
    <submittedName>
        <fullName evidence="2">Uncharacterized protein</fullName>
    </submittedName>
</protein>
<dbReference type="InParanoid" id="T1HVH5"/>
<dbReference type="EMBL" id="ACPB03015779">
    <property type="status" value="NOT_ANNOTATED_CDS"/>
    <property type="molecule type" value="Genomic_DNA"/>
</dbReference>
<organism evidence="2 3">
    <name type="scientific">Rhodnius prolixus</name>
    <name type="common">Triatomid bug</name>
    <dbReference type="NCBI Taxonomy" id="13249"/>
    <lineage>
        <taxon>Eukaryota</taxon>
        <taxon>Metazoa</taxon>
        <taxon>Ecdysozoa</taxon>
        <taxon>Arthropoda</taxon>
        <taxon>Hexapoda</taxon>
        <taxon>Insecta</taxon>
        <taxon>Pterygota</taxon>
        <taxon>Neoptera</taxon>
        <taxon>Paraneoptera</taxon>
        <taxon>Hemiptera</taxon>
        <taxon>Heteroptera</taxon>
        <taxon>Panheteroptera</taxon>
        <taxon>Cimicomorpha</taxon>
        <taxon>Reduviidae</taxon>
        <taxon>Triatominae</taxon>
        <taxon>Rhodnius</taxon>
    </lineage>
</organism>
<feature type="compositionally biased region" description="Polar residues" evidence="1">
    <location>
        <begin position="50"/>
        <end position="67"/>
    </location>
</feature>
<dbReference type="EnsemblMetazoa" id="RPRC008045-RA">
    <property type="protein sequence ID" value="RPRC008045-PA"/>
    <property type="gene ID" value="RPRC008045"/>
</dbReference>
<dbReference type="Proteomes" id="UP000015103">
    <property type="component" value="Unassembled WGS sequence"/>
</dbReference>
<proteinExistence type="predicted"/>
<keyword evidence="3" id="KW-1185">Reference proteome</keyword>
<dbReference type="HOGENOM" id="CLU_1671511_0_0_1"/>
<accession>T1HVH5</accession>
<reference evidence="2" key="1">
    <citation type="submission" date="2015-05" db="UniProtKB">
        <authorList>
            <consortium name="EnsemblMetazoa"/>
        </authorList>
    </citation>
    <scope>IDENTIFICATION</scope>
</reference>
<dbReference type="AlphaFoldDB" id="T1HVH5"/>
<feature type="compositionally biased region" description="Gly residues" evidence="1">
    <location>
        <begin position="87"/>
        <end position="98"/>
    </location>
</feature>
<dbReference type="VEuPathDB" id="VectorBase:RPRC008045"/>